<dbReference type="InterPro" id="IPR001466">
    <property type="entry name" value="Beta-lactam-related"/>
</dbReference>
<dbReference type="InterPro" id="IPR012338">
    <property type="entry name" value="Beta-lactam/transpept-like"/>
</dbReference>
<evidence type="ECO:0000313" key="2">
    <source>
        <dbReference type="EMBL" id="TYP74067.1"/>
    </source>
</evidence>
<dbReference type="Pfam" id="PF00144">
    <property type="entry name" value="Beta-lactamase"/>
    <property type="match status" value="1"/>
</dbReference>
<dbReference type="SUPFAM" id="SSF56601">
    <property type="entry name" value="beta-lactamase/transpeptidase-like"/>
    <property type="match status" value="1"/>
</dbReference>
<keyword evidence="3" id="KW-1185">Reference proteome</keyword>
<sequence length="401" mass="44178">MFLIAAGISAIALGGAGAYALSRAARTSRQPLNPDEAAAHLDAYFSKAFRVGKRQTSLQVLIDSPVLSYRHTAGSLTAAGGAPVTDNQPFHAASIGKTFTATLIMMLAERGDLTLDSCIAEYLPAETLSSLFVWDGKDHAREVTIRQLLGHRSGVADYFEGPVREQPSFQTRVIENPDELWTPEKLLDFSRHNQRAVAAPGARFHYSDTGYILLGLLLERVTSVSLGTLLRREILAPLGMNDTYLLFDRDAPIPPDEPPLQDIWLDGVEISRFRSLSCDWAGGGLATTPEDLIRFQKGLSGGALIRAESLSEMERCAHKFRNGIHYGLGMMEIRFEGFFPLLRGMPRLKGHIGVLATHMFRDPATDTYVVMNFGSTDAMVPSFRALFHIMQTLQRIRLGQT</sequence>
<name>A0A5S5C424_9BACL</name>
<dbReference type="AlphaFoldDB" id="A0A5S5C424"/>
<evidence type="ECO:0000259" key="1">
    <source>
        <dbReference type="Pfam" id="PF00144"/>
    </source>
</evidence>
<accession>A0A5S5C424</accession>
<gene>
    <name evidence="2" type="ORF">BCM02_106348</name>
</gene>
<dbReference type="PANTHER" id="PTHR43283:SF7">
    <property type="entry name" value="BETA-LACTAMASE-RELATED DOMAIN-CONTAINING PROTEIN"/>
    <property type="match status" value="1"/>
</dbReference>
<dbReference type="EMBL" id="VNHS01000006">
    <property type="protein sequence ID" value="TYP74067.1"/>
    <property type="molecule type" value="Genomic_DNA"/>
</dbReference>
<dbReference type="Gene3D" id="3.40.710.10">
    <property type="entry name" value="DD-peptidase/beta-lactamase superfamily"/>
    <property type="match status" value="1"/>
</dbReference>
<dbReference type="RefSeq" id="WP_187434278.1">
    <property type="nucleotide sequence ID" value="NZ_VNHS01000006.1"/>
</dbReference>
<keyword evidence="2" id="KW-0378">Hydrolase</keyword>
<dbReference type="GO" id="GO:0004180">
    <property type="term" value="F:carboxypeptidase activity"/>
    <property type="evidence" value="ECO:0007669"/>
    <property type="project" value="UniProtKB-KW"/>
</dbReference>
<comment type="caution">
    <text evidence="2">The sequence shown here is derived from an EMBL/GenBank/DDBJ whole genome shotgun (WGS) entry which is preliminary data.</text>
</comment>
<proteinExistence type="predicted"/>
<protein>
    <submittedName>
        <fullName evidence="2">D-alanyl-D-alanine carboxypeptidase</fullName>
    </submittedName>
</protein>
<reference evidence="2 3" key="1">
    <citation type="submission" date="2019-07" db="EMBL/GenBank/DDBJ databases">
        <title>Genomic Encyclopedia of Type Strains, Phase III (KMG-III): the genomes of soil and plant-associated and newly described type strains.</title>
        <authorList>
            <person name="Whitman W."/>
        </authorList>
    </citation>
    <scope>NUCLEOTIDE SEQUENCE [LARGE SCALE GENOMIC DNA]</scope>
    <source>
        <strain evidence="2 3">BL24</strain>
    </source>
</reference>
<dbReference type="Proteomes" id="UP000323257">
    <property type="component" value="Unassembled WGS sequence"/>
</dbReference>
<keyword evidence="2" id="KW-0645">Protease</keyword>
<feature type="domain" description="Beta-lactamase-related" evidence="1">
    <location>
        <begin position="71"/>
        <end position="373"/>
    </location>
</feature>
<dbReference type="PANTHER" id="PTHR43283">
    <property type="entry name" value="BETA-LACTAMASE-RELATED"/>
    <property type="match status" value="1"/>
</dbReference>
<dbReference type="InterPro" id="IPR050789">
    <property type="entry name" value="Diverse_Enzym_Activities"/>
</dbReference>
<keyword evidence="2" id="KW-0121">Carboxypeptidase</keyword>
<evidence type="ECO:0000313" key="3">
    <source>
        <dbReference type="Proteomes" id="UP000323257"/>
    </source>
</evidence>
<organism evidence="2 3">
    <name type="scientific">Paenibacillus methanolicus</name>
    <dbReference type="NCBI Taxonomy" id="582686"/>
    <lineage>
        <taxon>Bacteria</taxon>
        <taxon>Bacillati</taxon>
        <taxon>Bacillota</taxon>
        <taxon>Bacilli</taxon>
        <taxon>Bacillales</taxon>
        <taxon>Paenibacillaceae</taxon>
        <taxon>Paenibacillus</taxon>
    </lineage>
</organism>